<evidence type="ECO:0000256" key="1">
    <source>
        <dbReference type="SAM" id="MobiDB-lite"/>
    </source>
</evidence>
<name>A0AAE3QUF0_9BACT</name>
<dbReference type="Proteomes" id="UP001241110">
    <property type="component" value="Unassembled WGS sequence"/>
</dbReference>
<organism evidence="2 3">
    <name type="scientific">Xanthocytophaga flava</name>
    <dbReference type="NCBI Taxonomy" id="3048013"/>
    <lineage>
        <taxon>Bacteria</taxon>
        <taxon>Pseudomonadati</taxon>
        <taxon>Bacteroidota</taxon>
        <taxon>Cytophagia</taxon>
        <taxon>Cytophagales</taxon>
        <taxon>Rhodocytophagaceae</taxon>
        <taxon>Xanthocytophaga</taxon>
    </lineage>
</organism>
<dbReference type="RefSeq" id="WP_313988369.1">
    <property type="nucleotide sequence ID" value="NZ_JASJOS010000021.1"/>
</dbReference>
<sequence length="59" mass="6816">MTKKKFFLDKKSRQTRKRSLDELKENNIEIQDDESIQGGAVDRPGWIEIPIGDDGPDKK</sequence>
<evidence type="ECO:0000313" key="2">
    <source>
        <dbReference type="EMBL" id="MDJ1485602.1"/>
    </source>
</evidence>
<reference evidence="2" key="1">
    <citation type="submission" date="2023-05" db="EMBL/GenBank/DDBJ databases">
        <authorList>
            <person name="Zhang X."/>
        </authorList>
    </citation>
    <scope>NUCLEOTIDE SEQUENCE</scope>
    <source>
        <strain evidence="2">YF14B1</strain>
    </source>
</reference>
<protein>
    <submittedName>
        <fullName evidence="2">Uncharacterized protein</fullName>
    </submittedName>
</protein>
<gene>
    <name evidence="2" type="ORF">QNI16_34245</name>
</gene>
<proteinExistence type="predicted"/>
<evidence type="ECO:0000313" key="3">
    <source>
        <dbReference type="Proteomes" id="UP001241110"/>
    </source>
</evidence>
<dbReference type="EMBL" id="JASJOS010000021">
    <property type="protein sequence ID" value="MDJ1485602.1"/>
    <property type="molecule type" value="Genomic_DNA"/>
</dbReference>
<dbReference type="AlphaFoldDB" id="A0AAE3QUF0"/>
<feature type="region of interest" description="Disordered" evidence="1">
    <location>
        <begin position="36"/>
        <end position="59"/>
    </location>
</feature>
<comment type="caution">
    <text evidence="2">The sequence shown here is derived from an EMBL/GenBank/DDBJ whole genome shotgun (WGS) entry which is preliminary data.</text>
</comment>
<accession>A0AAE3QUF0</accession>